<sequence length="289" mass="32815">MKALSESLATMLMNLDGKNDFDSIDKAFQGISCNRRQQPEEYWCRESVLNYLNLFIDKDSVSSFPTEQDLLQDMYGFIKATKHISKTTTETGSGSSASNYNKNMRRALGSINRMERQVAADHSDFTFKHLSSELECVEIGLVDHGPTGTKELQESKLKTPKMMRSFCSQIIEQYKIKANKIKIVSVIISGPYITAEVMTFNHGSIGLLYTSPRLKMPENIDEVPRLLPPALTLMYNCAQVIKNTAQFLRKNAASVNLNPFSNADYFFPPSFVSEKNSSFKKERIHHRRL</sequence>
<dbReference type="EMBL" id="JAANQT010003955">
    <property type="protein sequence ID" value="KAG1300592.1"/>
    <property type="molecule type" value="Genomic_DNA"/>
</dbReference>
<gene>
    <name evidence="1" type="ORF">G6F64_012555</name>
</gene>
<keyword evidence="2" id="KW-1185">Reference proteome</keyword>
<evidence type="ECO:0000313" key="1">
    <source>
        <dbReference type="EMBL" id="KAG1300592.1"/>
    </source>
</evidence>
<dbReference type="OrthoDB" id="2271149at2759"/>
<dbReference type="AlphaFoldDB" id="A0A9P6WXA4"/>
<accession>A0A9P6WXA4</accession>
<proteinExistence type="predicted"/>
<reference evidence="1" key="1">
    <citation type="journal article" date="2020" name="Microb. Genom.">
        <title>Genetic diversity of clinical and environmental Mucorales isolates obtained from an investigation of mucormycosis cases among solid organ transplant recipients.</title>
        <authorList>
            <person name="Nguyen M.H."/>
            <person name="Kaul D."/>
            <person name="Muto C."/>
            <person name="Cheng S.J."/>
            <person name="Richter R.A."/>
            <person name="Bruno V.M."/>
            <person name="Liu G."/>
            <person name="Beyhan S."/>
            <person name="Sundermann A.J."/>
            <person name="Mounaud S."/>
            <person name="Pasculle A.W."/>
            <person name="Nierman W.C."/>
            <person name="Driscoll E."/>
            <person name="Cumbie R."/>
            <person name="Clancy C.J."/>
            <person name="Dupont C.L."/>
        </authorList>
    </citation>
    <scope>NUCLEOTIDE SEQUENCE</scope>
    <source>
        <strain evidence="1">GL11</strain>
    </source>
</reference>
<evidence type="ECO:0000313" key="2">
    <source>
        <dbReference type="Proteomes" id="UP000716291"/>
    </source>
</evidence>
<comment type="caution">
    <text evidence="1">The sequence shown here is derived from an EMBL/GenBank/DDBJ whole genome shotgun (WGS) entry which is preliminary data.</text>
</comment>
<dbReference type="Proteomes" id="UP000716291">
    <property type="component" value="Unassembled WGS sequence"/>
</dbReference>
<protein>
    <submittedName>
        <fullName evidence="1">Uncharacterized protein</fullName>
    </submittedName>
</protein>
<name>A0A9P6WXA4_RHIOR</name>
<organism evidence="1 2">
    <name type="scientific">Rhizopus oryzae</name>
    <name type="common">Mucormycosis agent</name>
    <name type="synonym">Rhizopus arrhizus var. delemar</name>
    <dbReference type="NCBI Taxonomy" id="64495"/>
    <lineage>
        <taxon>Eukaryota</taxon>
        <taxon>Fungi</taxon>
        <taxon>Fungi incertae sedis</taxon>
        <taxon>Mucoromycota</taxon>
        <taxon>Mucoromycotina</taxon>
        <taxon>Mucoromycetes</taxon>
        <taxon>Mucorales</taxon>
        <taxon>Mucorineae</taxon>
        <taxon>Rhizopodaceae</taxon>
        <taxon>Rhizopus</taxon>
    </lineage>
</organism>